<feature type="region of interest" description="Disordered" evidence="1">
    <location>
        <begin position="268"/>
        <end position="354"/>
    </location>
</feature>
<evidence type="ECO:0000256" key="1">
    <source>
        <dbReference type="SAM" id="MobiDB-lite"/>
    </source>
</evidence>
<gene>
    <name evidence="2" type="ORF">SFRICE_021502</name>
</gene>
<dbReference type="AlphaFoldDB" id="A0A2H1VSQ9"/>
<name>A0A2H1VSQ9_SPOFR</name>
<protein>
    <submittedName>
        <fullName evidence="2">SFRICE_021502</fullName>
    </submittedName>
</protein>
<accession>A0A2H1VSQ9</accession>
<sequence length="407" mass="44673">MLSAYSESPVAVRQSPRRVSRNAAHEYEPLAWLETSRVPRQNNTVVCKCGRAMLQHEWAGSTGVIPRPHRKPTYNNACVVFHYVSEVTGGSITHPFQSPIPKRTDGSPMRRYTCIASILGVRNLRIVEESRIEDEGNWTSSNLTPTTKHNASVVTRRFSGKARWSFRLLLTKNHSVLTPACRPGAPANPLVNGQADHLIVSNSHHPWTPETPKALQLRCRPFGESAIEKIGKEVKWAAGSYLGVSLLPYYAEHISKLRAITEKFSKIRKKPSNTLPDPGIGPETPSGKRADGSPDGKKSLSPMDTRNSRGVARRSPATVSAGLRTASKGTRACGCDGSKSHQTTTDSSVGLMPDPELRTIPSGFTVTLPRYPGNIDSGKEFHSLAVRTRKLEAKRFVRVGGISTMKR</sequence>
<dbReference type="EMBL" id="ODYU01004039">
    <property type="protein sequence ID" value="SOQ43512.1"/>
    <property type="molecule type" value="Genomic_DNA"/>
</dbReference>
<reference evidence="2" key="1">
    <citation type="submission" date="2016-07" db="EMBL/GenBank/DDBJ databases">
        <authorList>
            <person name="Bretaudeau A."/>
        </authorList>
    </citation>
    <scope>NUCLEOTIDE SEQUENCE</scope>
    <source>
        <strain evidence="2">Rice</strain>
        <tissue evidence="2">Whole body</tissue>
    </source>
</reference>
<feature type="compositionally biased region" description="Basic and acidic residues" evidence="1">
    <location>
        <begin position="286"/>
        <end position="298"/>
    </location>
</feature>
<organism evidence="2">
    <name type="scientific">Spodoptera frugiperda</name>
    <name type="common">Fall armyworm</name>
    <dbReference type="NCBI Taxonomy" id="7108"/>
    <lineage>
        <taxon>Eukaryota</taxon>
        <taxon>Metazoa</taxon>
        <taxon>Ecdysozoa</taxon>
        <taxon>Arthropoda</taxon>
        <taxon>Hexapoda</taxon>
        <taxon>Insecta</taxon>
        <taxon>Pterygota</taxon>
        <taxon>Neoptera</taxon>
        <taxon>Endopterygota</taxon>
        <taxon>Lepidoptera</taxon>
        <taxon>Glossata</taxon>
        <taxon>Ditrysia</taxon>
        <taxon>Noctuoidea</taxon>
        <taxon>Noctuidae</taxon>
        <taxon>Amphipyrinae</taxon>
        <taxon>Spodoptera</taxon>
    </lineage>
</organism>
<proteinExistence type="predicted"/>
<evidence type="ECO:0000313" key="2">
    <source>
        <dbReference type="EMBL" id="SOQ43512.1"/>
    </source>
</evidence>